<organism evidence="1 2">
    <name type="scientific">Arcticibacter tournemirensis</name>
    <dbReference type="NCBI Taxonomy" id="699437"/>
    <lineage>
        <taxon>Bacteria</taxon>
        <taxon>Pseudomonadati</taxon>
        <taxon>Bacteroidota</taxon>
        <taxon>Sphingobacteriia</taxon>
        <taxon>Sphingobacteriales</taxon>
        <taxon>Sphingobacteriaceae</taxon>
        <taxon>Arcticibacter</taxon>
    </lineage>
</organism>
<protein>
    <submittedName>
        <fullName evidence="1">Uncharacterized protein</fullName>
    </submittedName>
</protein>
<comment type="caution">
    <text evidence="1">The sequence shown here is derived from an EMBL/GenBank/DDBJ whole genome shotgun (WGS) entry which is preliminary data.</text>
</comment>
<dbReference type="EMBL" id="RXOC01000009">
    <property type="protein sequence ID" value="RXF68897.1"/>
    <property type="molecule type" value="Genomic_DNA"/>
</dbReference>
<dbReference type="AlphaFoldDB" id="A0A4Q0M753"/>
<gene>
    <name evidence="1" type="ORF">EKH83_14340</name>
</gene>
<accession>A0A4Q0M753</accession>
<proteinExistence type="predicted"/>
<evidence type="ECO:0000313" key="2">
    <source>
        <dbReference type="Proteomes" id="UP000290848"/>
    </source>
</evidence>
<dbReference type="RefSeq" id="WP_128770139.1">
    <property type="nucleotide sequence ID" value="NZ_RXOC01000009.1"/>
</dbReference>
<reference evidence="1 2" key="1">
    <citation type="submission" date="2018-12" db="EMBL/GenBank/DDBJ databases">
        <title>The Draft Genome Sequence of the Soil Bacterium Pedobacter tournemirensis R1.</title>
        <authorList>
            <person name="He J."/>
        </authorList>
    </citation>
    <scope>NUCLEOTIDE SEQUENCE [LARGE SCALE GENOMIC DNA]</scope>
    <source>
        <strain evidence="1 2">R1</strain>
    </source>
</reference>
<evidence type="ECO:0000313" key="1">
    <source>
        <dbReference type="EMBL" id="RXF68897.1"/>
    </source>
</evidence>
<dbReference type="Proteomes" id="UP000290848">
    <property type="component" value="Unassembled WGS sequence"/>
</dbReference>
<sequence>MKITVKEALTNADIELEAEPEDYNGEQGLRIVFPDKDSFVMVEKNGEWQVVDEEDVNPELVAAVAQALKPHSRYNSL</sequence>
<name>A0A4Q0M753_9SPHI</name>